<keyword evidence="2" id="KW-0732">Signal</keyword>
<comment type="caution">
    <text evidence="3">The sequence shown here is derived from an EMBL/GenBank/DDBJ whole genome shotgun (WGS) entry which is preliminary data.</text>
</comment>
<feature type="signal peptide" evidence="2">
    <location>
        <begin position="1"/>
        <end position="20"/>
    </location>
</feature>
<accession>A0AAI9UWW9</accession>
<keyword evidence="1" id="KW-0812">Transmembrane</keyword>
<proteinExistence type="predicted"/>
<keyword evidence="4" id="KW-1185">Reference proteome</keyword>
<evidence type="ECO:0000256" key="1">
    <source>
        <dbReference type="SAM" id="Phobius"/>
    </source>
</evidence>
<dbReference type="Proteomes" id="UP001239213">
    <property type="component" value="Unassembled WGS sequence"/>
</dbReference>
<name>A0AAI9UWW9_9PEZI</name>
<organism evidence="3 4">
    <name type="scientific">Colletotrichum cuscutae</name>
    <dbReference type="NCBI Taxonomy" id="1209917"/>
    <lineage>
        <taxon>Eukaryota</taxon>
        <taxon>Fungi</taxon>
        <taxon>Dikarya</taxon>
        <taxon>Ascomycota</taxon>
        <taxon>Pezizomycotina</taxon>
        <taxon>Sordariomycetes</taxon>
        <taxon>Hypocreomycetidae</taxon>
        <taxon>Glomerellales</taxon>
        <taxon>Glomerellaceae</taxon>
        <taxon>Colletotrichum</taxon>
        <taxon>Colletotrichum acutatum species complex</taxon>
    </lineage>
</organism>
<keyword evidence="1" id="KW-0472">Membrane</keyword>
<reference evidence="3" key="1">
    <citation type="submission" date="2016-11" db="EMBL/GenBank/DDBJ databases">
        <title>The genome sequence of Colletotrichum cuscutae.</title>
        <authorList>
            <person name="Baroncelli R."/>
        </authorList>
    </citation>
    <scope>NUCLEOTIDE SEQUENCE</scope>
    <source>
        <strain evidence="3">IMI 304802</strain>
    </source>
</reference>
<keyword evidence="1" id="KW-1133">Transmembrane helix</keyword>
<feature type="chain" id="PRO_5042486839" evidence="2">
    <location>
        <begin position="21"/>
        <end position="105"/>
    </location>
</feature>
<dbReference type="EMBL" id="MPDP01000260">
    <property type="protein sequence ID" value="KAK1466333.1"/>
    <property type="molecule type" value="Genomic_DNA"/>
</dbReference>
<dbReference type="AlphaFoldDB" id="A0AAI9UWW9"/>
<sequence>MSYCVSHVLVAWVLLAVAAADERIPVTGSVGAGAIAGIVLGGVSVVGLLAAAVGFKMHIIAWKAGRNRLFLLDGRLQVSSSISRNMKPGSVSTCVCWQETNRLCC</sequence>
<gene>
    <name evidence="3" type="ORF">CCUS01_01182</name>
</gene>
<feature type="transmembrane region" description="Helical" evidence="1">
    <location>
        <begin position="30"/>
        <end position="55"/>
    </location>
</feature>
<evidence type="ECO:0000313" key="4">
    <source>
        <dbReference type="Proteomes" id="UP001239213"/>
    </source>
</evidence>
<evidence type="ECO:0000256" key="2">
    <source>
        <dbReference type="SAM" id="SignalP"/>
    </source>
</evidence>
<evidence type="ECO:0000313" key="3">
    <source>
        <dbReference type="EMBL" id="KAK1466333.1"/>
    </source>
</evidence>
<protein>
    <submittedName>
        <fullName evidence="3">Uncharacterized protein</fullName>
    </submittedName>
</protein>